<dbReference type="Pfam" id="PF01555">
    <property type="entry name" value="N6_N4_Mtase"/>
    <property type="match status" value="1"/>
</dbReference>
<dbReference type="AlphaFoldDB" id="A0A6C0KA63"/>
<dbReference type="PROSITE" id="PS00092">
    <property type="entry name" value="N6_MTASE"/>
    <property type="match status" value="1"/>
</dbReference>
<reference evidence="5" key="1">
    <citation type="journal article" date="2020" name="Nature">
        <title>Giant virus diversity and host interactions through global metagenomics.</title>
        <authorList>
            <person name="Schulz F."/>
            <person name="Roux S."/>
            <person name="Paez-Espino D."/>
            <person name="Jungbluth S."/>
            <person name="Walsh D.A."/>
            <person name="Denef V.J."/>
            <person name="McMahon K.D."/>
            <person name="Konstantinidis K.T."/>
            <person name="Eloe-Fadrosh E.A."/>
            <person name="Kyrpides N.C."/>
            <person name="Woyke T."/>
        </authorList>
    </citation>
    <scope>NUCLEOTIDE SEQUENCE</scope>
    <source>
        <strain evidence="5">GVMAG-S-1101178-127</strain>
    </source>
</reference>
<dbReference type="Gene3D" id="3.40.50.150">
    <property type="entry name" value="Vaccinia Virus protein VP39"/>
    <property type="match status" value="1"/>
</dbReference>
<organism evidence="5">
    <name type="scientific">viral metagenome</name>
    <dbReference type="NCBI Taxonomy" id="1070528"/>
    <lineage>
        <taxon>unclassified sequences</taxon>
        <taxon>metagenomes</taxon>
        <taxon>organismal metagenomes</taxon>
    </lineage>
</organism>
<evidence type="ECO:0000256" key="3">
    <source>
        <dbReference type="ARBA" id="ARBA00022679"/>
    </source>
</evidence>
<dbReference type="GO" id="GO:0003677">
    <property type="term" value="F:DNA binding"/>
    <property type="evidence" value="ECO:0007669"/>
    <property type="project" value="InterPro"/>
</dbReference>
<dbReference type="EMBL" id="MN740814">
    <property type="protein sequence ID" value="QHU13158.1"/>
    <property type="molecule type" value="Genomic_DNA"/>
</dbReference>
<keyword evidence="2" id="KW-0489">Methyltransferase</keyword>
<dbReference type="GO" id="GO:0032259">
    <property type="term" value="P:methylation"/>
    <property type="evidence" value="ECO:0007669"/>
    <property type="project" value="UniProtKB-KW"/>
</dbReference>
<keyword evidence="3" id="KW-0808">Transferase</keyword>
<dbReference type="SUPFAM" id="SSF53335">
    <property type="entry name" value="S-adenosyl-L-methionine-dependent methyltransferases"/>
    <property type="match status" value="1"/>
</dbReference>
<dbReference type="GO" id="GO:0008170">
    <property type="term" value="F:N-methyltransferase activity"/>
    <property type="evidence" value="ECO:0007669"/>
    <property type="project" value="InterPro"/>
</dbReference>
<comment type="similarity">
    <text evidence="1">Belongs to the N(4)/N(6)-methyltransferase family.</text>
</comment>
<feature type="domain" description="DNA methylase N-4/N-6" evidence="4">
    <location>
        <begin position="20"/>
        <end position="307"/>
    </location>
</feature>
<accession>A0A6C0KA63</accession>
<evidence type="ECO:0000256" key="2">
    <source>
        <dbReference type="ARBA" id="ARBA00022603"/>
    </source>
</evidence>
<evidence type="ECO:0000259" key="4">
    <source>
        <dbReference type="Pfam" id="PF01555"/>
    </source>
</evidence>
<dbReference type="InterPro" id="IPR002941">
    <property type="entry name" value="DNA_methylase_N4/N6"/>
</dbReference>
<dbReference type="InterPro" id="IPR002052">
    <property type="entry name" value="DNA_methylase_N6_adenine_CS"/>
</dbReference>
<dbReference type="InterPro" id="IPR001091">
    <property type="entry name" value="RM_Methyltransferase"/>
</dbReference>
<protein>
    <recommendedName>
        <fullName evidence="4">DNA methylase N-4/N-6 domain-containing protein</fullName>
    </recommendedName>
</protein>
<dbReference type="InterPro" id="IPR029063">
    <property type="entry name" value="SAM-dependent_MTases_sf"/>
</dbReference>
<name>A0A6C0KA63_9ZZZZ</name>
<dbReference type="PRINTS" id="PR00508">
    <property type="entry name" value="S21N4MTFRASE"/>
</dbReference>
<sequence>MDIRQGDCLDLLKTLPPQSIQTIYLDPPFNSDRTYTLSASGGAGFDDHWTDETYRTFIKSVIDLCVPLLKPDGSLFFHISSEQMFIPECILRESFKVVKPIVWKRCRSKNNIKNNLGSSIDMIFWCSQTPKRKFHMVYQPLDSHYLNNSFKNSDARGHYSLGHLVCDKTRTGYDYEYTIEGKTFHPTKGWRISKEDMDKLQEENRLYVPKGKKANLYKKLYRDENPGKPCLDVWDDIFSIAQGSEIRQYPTAKPLKLLERIVEMTTDEGDTVLDPMAGSGTTGEACKLKNRLAVLFDRNPEAVQIIRERLISPETGGT</sequence>
<proteinExistence type="inferred from homology"/>
<evidence type="ECO:0000256" key="1">
    <source>
        <dbReference type="ARBA" id="ARBA00006594"/>
    </source>
</evidence>
<evidence type="ECO:0000313" key="5">
    <source>
        <dbReference type="EMBL" id="QHU13158.1"/>
    </source>
</evidence>